<feature type="transmembrane region" description="Helical" evidence="1">
    <location>
        <begin position="296"/>
        <end position="316"/>
    </location>
</feature>
<dbReference type="EMBL" id="AESD01000148">
    <property type="protein sequence ID" value="EHJ14406.1"/>
    <property type="molecule type" value="Genomic_DNA"/>
</dbReference>
<gene>
    <name evidence="2" type="ORF">CWATWH0003_0917</name>
</gene>
<feature type="transmembrane region" description="Helical" evidence="1">
    <location>
        <begin position="179"/>
        <end position="201"/>
    </location>
</feature>
<accession>G5J080</accession>
<dbReference type="RefSeq" id="WP_007309453.1">
    <property type="nucleotide sequence ID" value="NZ_AESD01000148.1"/>
</dbReference>
<feature type="transmembrane region" description="Helical" evidence="1">
    <location>
        <begin position="328"/>
        <end position="350"/>
    </location>
</feature>
<sequence>MNELPDFTSSPEVNIDQSQLVFQAQECGQILTKTLTVTNNIPDSTLKGKWTVYPHQNDPPHTPDDHAFISFSPKYFEGNNIQCQVTVDTSKLQSNKTGERTIILKSNLGLKEYPVKVQIETAPPPEKKKITYWFFIFLGVVFFCSWIFGIVVFSIVYLVPLTINDSMSFYKTYFLMTLFFPPLITLILGIFSGIIVGVFSARISGQERFLGAIIGSTSVAISVSLAIYVASILTLTFLTLTVFLLLVFPLPYALLFLIFQLYFGIILVVYLVIYLGISRIILAMVKKGFNRMIIDLTILLTIVSGASLGGLSLYLNSIRTTNKINVDAIPVLLLVFALVCSIFLLISILIRFQRTQKKLIAEYRRKEQYLIEL</sequence>
<reference evidence="2 3" key="1">
    <citation type="journal article" date="2011" name="Front. Microbiol.">
        <title>Two Strains of Crocosphaera watsonii with Highly Conserved Genomes are Distinguished by Strain-Specific Features.</title>
        <authorList>
            <person name="Bench S.R."/>
            <person name="Ilikchyan I.N."/>
            <person name="Tripp H.J."/>
            <person name="Zehr J.P."/>
        </authorList>
    </citation>
    <scope>NUCLEOTIDE SEQUENCE [LARGE SCALE GENOMIC DNA]</scope>
    <source>
        <strain evidence="2 3">WH 0003</strain>
    </source>
</reference>
<dbReference type="Proteomes" id="UP000003477">
    <property type="component" value="Unassembled WGS sequence"/>
</dbReference>
<keyword evidence="1" id="KW-0472">Membrane</keyword>
<keyword evidence="1" id="KW-1133">Transmembrane helix</keyword>
<evidence type="ECO:0000256" key="1">
    <source>
        <dbReference type="SAM" id="Phobius"/>
    </source>
</evidence>
<proteinExistence type="predicted"/>
<dbReference type="PATRIC" id="fig|423471.3.peg.846"/>
<feature type="transmembrane region" description="Helical" evidence="1">
    <location>
        <begin position="132"/>
        <end position="159"/>
    </location>
</feature>
<keyword evidence="1" id="KW-0812">Transmembrane</keyword>
<dbReference type="AlphaFoldDB" id="G5J080"/>
<dbReference type="GeneID" id="88769310"/>
<evidence type="ECO:0000313" key="3">
    <source>
        <dbReference type="Proteomes" id="UP000003477"/>
    </source>
</evidence>
<organism evidence="2 3">
    <name type="scientific">Crocosphaera watsonii WH 0003</name>
    <dbReference type="NCBI Taxonomy" id="423471"/>
    <lineage>
        <taxon>Bacteria</taxon>
        <taxon>Bacillati</taxon>
        <taxon>Cyanobacteriota</taxon>
        <taxon>Cyanophyceae</taxon>
        <taxon>Oscillatoriophycideae</taxon>
        <taxon>Chroococcales</taxon>
        <taxon>Aphanothecaceae</taxon>
        <taxon>Crocosphaera</taxon>
    </lineage>
</organism>
<protein>
    <submittedName>
        <fullName evidence="2">Uncharacterized protein</fullName>
    </submittedName>
</protein>
<evidence type="ECO:0000313" key="2">
    <source>
        <dbReference type="EMBL" id="EHJ14406.1"/>
    </source>
</evidence>
<feature type="transmembrane region" description="Helical" evidence="1">
    <location>
        <begin position="252"/>
        <end position="275"/>
    </location>
</feature>
<name>G5J080_CROWT</name>
<comment type="caution">
    <text evidence="2">The sequence shown here is derived from an EMBL/GenBank/DDBJ whole genome shotgun (WGS) entry which is preliminary data.</text>
</comment>
<feature type="transmembrane region" description="Helical" evidence="1">
    <location>
        <begin position="213"/>
        <end position="246"/>
    </location>
</feature>